<proteinExistence type="inferred from homology"/>
<dbReference type="OrthoDB" id="9765502at2"/>
<dbReference type="InterPro" id="IPR010921">
    <property type="entry name" value="Trp_repressor/repl_initiator"/>
</dbReference>
<reference evidence="4 5" key="1">
    <citation type="submission" date="2017-05" db="EMBL/GenBank/DDBJ databases">
        <title>Polynucleobacter sp. MWH-K35W1 isolated from the permanently anoxic monimolimnion of a meromictic lake.</title>
        <authorList>
            <person name="Hahn M.W."/>
        </authorList>
    </citation>
    <scope>NUCLEOTIDE SEQUENCE [LARGE SCALE GENOMIC DNA]</scope>
    <source>
        <strain evidence="4 5">MWH-K35W1</strain>
    </source>
</reference>
<gene>
    <name evidence="4" type="ORF">CBI30_05480</name>
</gene>
<dbReference type="SUPFAM" id="SSF46689">
    <property type="entry name" value="Homeodomain-like"/>
    <property type="match status" value="1"/>
</dbReference>
<dbReference type="GO" id="GO:0043565">
    <property type="term" value="F:sequence-specific DNA binding"/>
    <property type="evidence" value="ECO:0007669"/>
    <property type="project" value="InterPro"/>
</dbReference>
<dbReference type="Pfam" id="PF13518">
    <property type="entry name" value="HTH_28"/>
    <property type="match status" value="1"/>
</dbReference>
<evidence type="ECO:0000256" key="2">
    <source>
        <dbReference type="SAM" id="MobiDB-lite"/>
    </source>
</evidence>
<feature type="domain" description="Insertion element IS150 protein InsJ-like helix-turn-helix" evidence="3">
    <location>
        <begin position="66"/>
        <end position="115"/>
    </location>
</feature>
<dbReference type="Gene3D" id="1.10.10.10">
    <property type="entry name" value="Winged helix-like DNA-binding domain superfamily/Winged helix DNA-binding domain"/>
    <property type="match status" value="1"/>
</dbReference>
<dbReference type="SUPFAM" id="SSF48295">
    <property type="entry name" value="TrpR-like"/>
    <property type="match status" value="1"/>
</dbReference>
<evidence type="ECO:0000313" key="4">
    <source>
        <dbReference type="EMBL" id="OWS71548.1"/>
    </source>
</evidence>
<comment type="caution">
    <text evidence="4">The sequence shown here is derived from an EMBL/GenBank/DDBJ whole genome shotgun (WGS) entry which is preliminary data.</text>
</comment>
<sequence>MSKYSKEFKLAVINHYLSTRDGFRSTATLYEVNPAFIKKWVYAFKIHGQSSLIQGHKTYTDIFKHSVLQYMAEHQLSINQTAAHFNIASPATLGRWQKLYNEGGLAALQAKPKGRAPMPKPFKPFTPTNKPVTQMTPDELMQELEYRRMETDYLKKLEALAQQKHLASKNKSK</sequence>
<organism evidence="4 5">
    <name type="scientific">Polynucleobacter aenigmaticus</name>
    <dbReference type="NCBI Taxonomy" id="1743164"/>
    <lineage>
        <taxon>Bacteria</taxon>
        <taxon>Pseudomonadati</taxon>
        <taxon>Pseudomonadota</taxon>
        <taxon>Betaproteobacteria</taxon>
        <taxon>Burkholderiales</taxon>
        <taxon>Burkholderiaceae</taxon>
        <taxon>Polynucleobacter</taxon>
    </lineage>
</organism>
<dbReference type="InterPro" id="IPR036388">
    <property type="entry name" value="WH-like_DNA-bd_sf"/>
</dbReference>
<dbReference type="PANTHER" id="PTHR33795">
    <property type="entry name" value="INSERTION ELEMENT IS150 PROTEIN INSJ"/>
    <property type="match status" value="1"/>
</dbReference>
<dbReference type="PANTHER" id="PTHR33795:SF1">
    <property type="entry name" value="INSERTION ELEMENT IS150 PROTEIN INSJ"/>
    <property type="match status" value="1"/>
</dbReference>
<keyword evidence="5" id="KW-1185">Reference proteome</keyword>
<dbReference type="EMBL" id="NGUO01000009">
    <property type="protein sequence ID" value="OWS71548.1"/>
    <property type="molecule type" value="Genomic_DNA"/>
</dbReference>
<dbReference type="InterPro" id="IPR055247">
    <property type="entry name" value="InsJ-like_HTH"/>
</dbReference>
<evidence type="ECO:0000256" key="1">
    <source>
        <dbReference type="ARBA" id="ARBA00038232"/>
    </source>
</evidence>
<comment type="similarity">
    <text evidence="1">Belongs to the IS150/IS1296 orfA family.</text>
</comment>
<dbReference type="Gene3D" id="1.10.10.60">
    <property type="entry name" value="Homeodomain-like"/>
    <property type="match status" value="1"/>
</dbReference>
<evidence type="ECO:0000259" key="3">
    <source>
        <dbReference type="Pfam" id="PF13518"/>
    </source>
</evidence>
<dbReference type="AlphaFoldDB" id="A0A254PZ63"/>
<name>A0A254PZ63_9BURK</name>
<dbReference type="InterPro" id="IPR052057">
    <property type="entry name" value="IS150/IS1296_orfA-like"/>
</dbReference>
<evidence type="ECO:0000313" key="5">
    <source>
        <dbReference type="Proteomes" id="UP000198104"/>
    </source>
</evidence>
<dbReference type="InterPro" id="IPR009057">
    <property type="entry name" value="Homeodomain-like_sf"/>
</dbReference>
<protein>
    <recommendedName>
        <fullName evidence="3">Insertion element IS150 protein InsJ-like helix-turn-helix domain-containing protein</fullName>
    </recommendedName>
</protein>
<feature type="region of interest" description="Disordered" evidence="2">
    <location>
        <begin position="112"/>
        <end position="135"/>
    </location>
</feature>
<dbReference type="Proteomes" id="UP000198104">
    <property type="component" value="Unassembled WGS sequence"/>
</dbReference>
<accession>A0A254PZ63</accession>